<name>F8LBZ7_9BACT</name>
<sequence>MKYLEFEKRNRVGLLKINRPKALNALNLELLKELEHCLEEESEKLELVAMIVTGAGEKAFIAGADIKEMQGFDKQQILSFISLGQRVSLLLEKAPFITIAAINGFALGGGLEMALACDFIYAADTAKLGLPEVMLGIIPGFGGTQRLVRAVGVRQAKEMIATGKAVSADEAHRIGLVNRVCSKESLISECLAVAGSIAGHSQTAIYQAKDAINREDGLSIHEGLDLEKSNFAICFETPEREKAMQAFLEKSMRGTSA</sequence>
<dbReference type="PANTHER" id="PTHR11941:SF54">
    <property type="entry name" value="ENOYL-COA HYDRATASE, MITOCHONDRIAL"/>
    <property type="match status" value="1"/>
</dbReference>
<evidence type="ECO:0000313" key="4">
    <source>
        <dbReference type="EMBL" id="CCB91011.1"/>
    </source>
</evidence>
<dbReference type="GO" id="GO:0006635">
    <property type="term" value="P:fatty acid beta-oxidation"/>
    <property type="evidence" value="ECO:0007669"/>
    <property type="project" value="TreeGrafter"/>
</dbReference>
<dbReference type="CDD" id="cd06558">
    <property type="entry name" value="crotonase-like"/>
    <property type="match status" value="1"/>
</dbReference>
<protein>
    <submittedName>
        <fullName evidence="4">3-hydroxybutyryl-CoA dehydratase</fullName>
        <ecNumber evidence="4">4.2.1.55</ecNumber>
    </submittedName>
</protein>
<comment type="similarity">
    <text evidence="1 3">Belongs to the enoyl-CoA hydratase/isomerase family.</text>
</comment>
<evidence type="ECO:0000256" key="2">
    <source>
        <dbReference type="ARBA" id="ARBA00023239"/>
    </source>
</evidence>
<accession>F8LBZ7</accession>
<dbReference type="Gene3D" id="3.90.226.10">
    <property type="entry name" value="2-enoyl-CoA Hydratase, Chain A, domain 1"/>
    <property type="match status" value="1"/>
</dbReference>
<dbReference type="EMBL" id="FR872644">
    <property type="protein sequence ID" value="CCB91011.1"/>
    <property type="molecule type" value="Genomic_DNA"/>
</dbReference>
<dbReference type="InterPro" id="IPR018376">
    <property type="entry name" value="Enoyl-CoA_hyd/isom_CS"/>
</dbReference>
<dbReference type="FunFam" id="3.90.226.10:FF:000009">
    <property type="entry name" value="Carnitinyl-CoA dehydratase"/>
    <property type="match status" value="1"/>
</dbReference>
<dbReference type="GO" id="GO:0016829">
    <property type="term" value="F:lyase activity"/>
    <property type="evidence" value="ECO:0007669"/>
    <property type="project" value="UniProtKB-KW"/>
</dbReference>
<dbReference type="AlphaFoldDB" id="F8LBZ7"/>
<evidence type="ECO:0000256" key="1">
    <source>
        <dbReference type="ARBA" id="ARBA00005254"/>
    </source>
</evidence>
<keyword evidence="2 4" id="KW-0456">Lyase</keyword>
<proteinExistence type="inferred from homology"/>
<dbReference type="InterPro" id="IPR001753">
    <property type="entry name" value="Enoyl-CoA_hydra/iso"/>
</dbReference>
<dbReference type="Pfam" id="PF00378">
    <property type="entry name" value="ECH_1"/>
    <property type="match status" value="1"/>
</dbReference>
<dbReference type="SUPFAM" id="SSF52096">
    <property type="entry name" value="ClpP/crotonase"/>
    <property type="match status" value="1"/>
</dbReference>
<dbReference type="PROSITE" id="PS00166">
    <property type="entry name" value="ENOYL_COA_HYDRATASE"/>
    <property type="match status" value="1"/>
</dbReference>
<reference evidence="4" key="1">
    <citation type="submission" date="2011-05" db="EMBL/GenBank/DDBJ databases">
        <title>Unity in variety -- the pan-genome of the Chlamydiae.</title>
        <authorList>
            <person name="Collingro A."/>
            <person name="Tischler P."/>
            <person name="Weinmaier T."/>
            <person name="Penz T."/>
            <person name="Heinz E."/>
            <person name="Brunham R.C."/>
            <person name="Read T.D."/>
            <person name="Bavoil P.M."/>
            <person name="Sachse K."/>
            <person name="Kahane S."/>
            <person name="Friedman M.G."/>
            <person name="Rattei T."/>
            <person name="Myers G.S.A."/>
            <person name="Horn M."/>
        </authorList>
    </citation>
    <scope>NUCLEOTIDE SEQUENCE</scope>
    <source>
        <strain evidence="4">2032/99</strain>
    </source>
</reference>
<gene>
    <name evidence="4" type="primary">crt</name>
    <name evidence="4" type="ORF">WCH_AZ07570</name>
</gene>
<evidence type="ECO:0000256" key="3">
    <source>
        <dbReference type="RuleBase" id="RU003707"/>
    </source>
</evidence>
<dbReference type="EC" id="4.2.1.55" evidence="4"/>
<dbReference type="InterPro" id="IPR029045">
    <property type="entry name" value="ClpP/crotonase-like_dom_sf"/>
</dbReference>
<organism evidence="4">
    <name type="scientific">Waddlia chondrophila 2032/99</name>
    <dbReference type="NCBI Taxonomy" id="765953"/>
    <lineage>
        <taxon>Bacteria</taxon>
        <taxon>Pseudomonadati</taxon>
        <taxon>Chlamydiota</taxon>
        <taxon>Chlamydiia</taxon>
        <taxon>Parachlamydiales</taxon>
        <taxon>Waddliaceae</taxon>
        <taxon>Waddlia</taxon>
    </lineage>
</organism>
<dbReference type="PANTHER" id="PTHR11941">
    <property type="entry name" value="ENOYL-COA HYDRATASE-RELATED"/>
    <property type="match status" value="1"/>
</dbReference>